<accession>A0AAW9J3Q4</accession>
<dbReference type="PROSITE" id="PS51724">
    <property type="entry name" value="SPOR"/>
    <property type="match status" value="1"/>
</dbReference>
<dbReference type="AlphaFoldDB" id="A0AAW9J3Q4"/>
<evidence type="ECO:0000256" key="1">
    <source>
        <dbReference type="SAM" id="MobiDB-lite"/>
    </source>
</evidence>
<evidence type="ECO:0000313" key="4">
    <source>
        <dbReference type="Proteomes" id="UP001289066"/>
    </source>
</evidence>
<proteinExistence type="predicted"/>
<dbReference type="Gene3D" id="3.30.70.1070">
    <property type="entry name" value="Sporulation related repeat"/>
    <property type="match status" value="1"/>
</dbReference>
<name>A0AAW9J3Q4_CLOPF</name>
<evidence type="ECO:0000313" key="3">
    <source>
        <dbReference type="EMBL" id="MDZ5033588.1"/>
    </source>
</evidence>
<feature type="compositionally biased region" description="Polar residues" evidence="1">
    <location>
        <begin position="491"/>
        <end position="502"/>
    </location>
</feature>
<gene>
    <name evidence="3" type="ORF">GNF81_12465</name>
</gene>
<evidence type="ECO:0000259" key="2">
    <source>
        <dbReference type="PROSITE" id="PS51724"/>
    </source>
</evidence>
<dbReference type="RefSeq" id="WP_025648916.1">
    <property type="nucleotide sequence ID" value="NZ_CP065874.1"/>
</dbReference>
<dbReference type="InterPro" id="IPR007730">
    <property type="entry name" value="SPOR-like_dom"/>
</dbReference>
<feature type="compositionally biased region" description="Low complexity" evidence="1">
    <location>
        <begin position="503"/>
        <end position="513"/>
    </location>
</feature>
<feature type="compositionally biased region" description="Basic and acidic residues" evidence="1">
    <location>
        <begin position="465"/>
        <end position="487"/>
    </location>
</feature>
<dbReference type="EMBL" id="WNVG01000049">
    <property type="protein sequence ID" value="MDZ5033588.1"/>
    <property type="molecule type" value="Genomic_DNA"/>
</dbReference>
<feature type="region of interest" description="Disordered" evidence="1">
    <location>
        <begin position="452"/>
        <end position="513"/>
    </location>
</feature>
<comment type="caution">
    <text evidence="3">The sequence shown here is derived from an EMBL/GenBank/DDBJ whole genome shotgun (WGS) entry which is preliminary data.</text>
</comment>
<sequence length="643" mass="75567">MFNNNFKITKKEVERVEDTNPKLYAERCESELKSGNYQKAIYEIDKAIKFENRVNEKIIYISKRLEIAGIFEGEKDLVNYINKEVDFFIYNNKIKEFINIVCKYMKSEENRLFVFKNLLSNHVLKINSLIELSNIDTLKNTNILYKYLYENIEKITLENGLSDTINGIISSSLKREKKINLINELKNLYKDNFLVFNGLISLGKENEVKKYIKSNLYNFIKKLGESKFINELRKVNIDDNIKKDYMKALLEKNKNSMNILDEVIYYYGNDVDDAIEYLDSIIDTLYKNYKKPGLIFLRKAILQRRKEQYSDSKFLLKKILKNAKKENLCNEDIGKVLFNLCLVYCELATIRTPNLNYYLAKKAYKKSIEYGYKESLPTDSKRDYSWSKGQFNFIFKVSLRLAIVIVAIIITIPNSYFRDEKTSSRDESNTYNESFNQNVFNDVSEKIADHQEKAHENQYNSIKKNHSDNYNKDRKDESSIISDKESENNNYKHSNSYNEKSYNTNRNDANSLNNRNDKVVYNIYSSANKNRNIAYNEVNELNKQGIDASIIEEDGYYKVLIGSSNNLETAKSKCKSLSNKINREAYILGYDSEVEDILKNVKYYIDLGELGEAKKELFKIKDKINNTGYDRYKKQYNELYSII</sequence>
<protein>
    <submittedName>
        <fullName evidence="3">SPOR domain-containing protein</fullName>
    </submittedName>
</protein>
<dbReference type="Proteomes" id="UP001289066">
    <property type="component" value="Unassembled WGS sequence"/>
</dbReference>
<reference evidence="3" key="1">
    <citation type="submission" date="2019-11" db="EMBL/GenBank/DDBJ databases">
        <title>Characterization of Clostridium perfringens isolates from swine manure treated agricultural soils.</title>
        <authorList>
            <person name="Wushke S.T."/>
        </authorList>
    </citation>
    <scope>NUCLEOTIDE SEQUENCE</scope>
    <source>
        <strain evidence="3">X15</strain>
    </source>
</reference>
<dbReference type="Pfam" id="PF05036">
    <property type="entry name" value="SPOR"/>
    <property type="match status" value="1"/>
</dbReference>
<dbReference type="SUPFAM" id="SSF110997">
    <property type="entry name" value="Sporulation related repeat"/>
    <property type="match status" value="1"/>
</dbReference>
<dbReference type="InterPro" id="IPR036680">
    <property type="entry name" value="SPOR-like_sf"/>
</dbReference>
<dbReference type="GO" id="GO:0042834">
    <property type="term" value="F:peptidoglycan binding"/>
    <property type="evidence" value="ECO:0007669"/>
    <property type="project" value="InterPro"/>
</dbReference>
<feature type="domain" description="SPOR" evidence="2">
    <location>
        <begin position="515"/>
        <end position="590"/>
    </location>
</feature>
<organism evidence="3 4">
    <name type="scientific">Clostridium perfringens</name>
    <dbReference type="NCBI Taxonomy" id="1502"/>
    <lineage>
        <taxon>Bacteria</taxon>
        <taxon>Bacillati</taxon>
        <taxon>Bacillota</taxon>
        <taxon>Clostridia</taxon>
        <taxon>Eubacteriales</taxon>
        <taxon>Clostridiaceae</taxon>
        <taxon>Clostridium</taxon>
    </lineage>
</organism>